<dbReference type="Pfam" id="PF00903">
    <property type="entry name" value="Glyoxalase"/>
    <property type="match status" value="1"/>
</dbReference>
<comment type="caution">
    <text evidence="2">The sequence shown here is derived from an EMBL/GenBank/DDBJ whole genome shotgun (WGS) entry which is preliminary data.</text>
</comment>
<name>W4MDC7_9BACT</name>
<protein>
    <recommendedName>
        <fullName evidence="1">VOC domain-containing protein</fullName>
    </recommendedName>
</protein>
<dbReference type="InterPro" id="IPR037523">
    <property type="entry name" value="VOC_core"/>
</dbReference>
<dbReference type="InterPro" id="IPR029068">
    <property type="entry name" value="Glyas_Bleomycin-R_OHBP_Dase"/>
</dbReference>
<reference evidence="2 3" key="1">
    <citation type="journal article" date="2014" name="Nature">
        <title>An environmental bacterial taxon with a large and distinct metabolic repertoire.</title>
        <authorList>
            <person name="Wilson M.C."/>
            <person name="Mori T."/>
            <person name="Ruckert C."/>
            <person name="Uria A.R."/>
            <person name="Helf M.J."/>
            <person name="Takada K."/>
            <person name="Gernert C."/>
            <person name="Steffens U.A."/>
            <person name="Heycke N."/>
            <person name="Schmitt S."/>
            <person name="Rinke C."/>
            <person name="Helfrich E.J."/>
            <person name="Brachmann A.O."/>
            <person name="Gurgui C."/>
            <person name="Wakimoto T."/>
            <person name="Kracht M."/>
            <person name="Crusemann M."/>
            <person name="Hentschel U."/>
            <person name="Abe I."/>
            <person name="Matsunaga S."/>
            <person name="Kalinowski J."/>
            <person name="Takeyama H."/>
            <person name="Piel J."/>
        </authorList>
    </citation>
    <scope>NUCLEOTIDE SEQUENCE [LARGE SCALE GENOMIC DNA]</scope>
    <source>
        <strain evidence="3">TSY2</strain>
    </source>
</reference>
<evidence type="ECO:0000313" key="3">
    <source>
        <dbReference type="Proteomes" id="UP000019140"/>
    </source>
</evidence>
<feature type="domain" description="VOC" evidence="1">
    <location>
        <begin position="7"/>
        <end position="136"/>
    </location>
</feature>
<dbReference type="HOGENOM" id="CLU_127139_1_0_7"/>
<proteinExistence type="predicted"/>
<evidence type="ECO:0000259" key="1">
    <source>
        <dbReference type="PROSITE" id="PS51819"/>
    </source>
</evidence>
<gene>
    <name evidence="2" type="ORF">ETSY2_06740</name>
</gene>
<organism evidence="2 3">
    <name type="scientific">Candidatus Entotheonella gemina</name>
    <dbReference type="NCBI Taxonomy" id="1429439"/>
    <lineage>
        <taxon>Bacteria</taxon>
        <taxon>Pseudomonadati</taxon>
        <taxon>Nitrospinota/Tectimicrobiota group</taxon>
        <taxon>Candidatus Tectimicrobiota</taxon>
        <taxon>Candidatus Entotheonellia</taxon>
        <taxon>Candidatus Entotheonellales</taxon>
        <taxon>Candidatus Entotheonellaceae</taxon>
        <taxon>Candidatus Entotheonella</taxon>
    </lineage>
</organism>
<sequence length="145" mass="15927">MGALLDGVNHIAVLTANMDRFIRFYQEAFDAIIVMDNPNHAGNEGERMVIMTIGGQSEFNVFEVPGNTQASVQTPMFGRGRLDHFGLNASDRETFEEVRQRLMKLGASDGTITDFGAKVSVFFRDPDGLEAEVLWNKDAAALAQG</sequence>
<accession>W4MDC7</accession>
<keyword evidence="3" id="KW-1185">Reference proteome</keyword>
<dbReference type="Proteomes" id="UP000019140">
    <property type="component" value="Unassembled WGS sequence"/>
</dbReference>
<evidence type="ECO:0000313" key="2">
    <source>
        <dbReference type="EMBL" id="ETX08208.1"/>
    </source>
</evidence>
<dbReference type="PATRIC" id="fig|1429439.4.peg.1165"/>
<dbReference type="EMBL" id="AZHX01000275">
    <property type="protein sequence ID" value="ETX08208.1"/>
    <property type="molecule type" value="Genomic_DNA"/>
</dbReference>
<dbReference type="SUPFAM" id="SSF54593">
    <property type="entry name" value="Glyoxalase/Bleomycin resistance protein/Dihydroxybiphenyl dioxygenase"/>
    <property type="match status" value="1"/>
</dbReference>
<dbReference type="InterPro" id="IPR004360">
    <property type="entry name" value="Glyas_Fos-R_dOase_dom"/>
</dbReference>
<dbReference type="PROSITE" id="PS51819">
    <property type="entry name" value="VOC"/>
    <property type="match status" value="1"/>
</dbReference>
<dbReference type="Gene3D" id="3.10.180.10">
    <property type="entry name" value="2,3-Dihydroxybiphenyl 1,2-Dioxygenase, domain 1"/>
    <property type="match status" value="1"/>
</dbReference>
<dbReference type="AlphaFoldDB" id="W4MDC7"/>